<dbReference type="RefSeq" id="WP_015394793.1">
    <property type="nucleotide sequence ID" value="NC_020291.1"/>
</dbReference>
<dbReference type="GO" id="GO:0015288">
    <property type="term" value="F:porin activity"/>
    <property type="evidence" value="ECO:0007669"/>
    <property type="project" value="TreeGrafter"/>
</dbReference>
<name>M1MKL5_9CLOT</name>
<dbReference type="STRING" id="36745.CLSAP_45040"/>
<organism evidence="8 9">
    <name type="scientific">Clostridium saccharoperbutylacetonicum N1-4(HMT)</name>
    <dbReference type="NCBI Taxonomy" id="931276"/>
    <lineage>
        <taxon>Bacteria</taxon>
        <taxon>Bacillati</taxon>
        <taxon>Bacillota</taxon>
        <taxon>Clostridia</taxon>
        <taxon>Eubacteriales</taxon>
        <taxon>Clostridiaceae</taxon>
        <taxon>Clostridium</taxon>
    </lineage>
</organism>
<evidence type="ECO:0000256" key="1">
    <source>
        <dbReference type="ARBA" id="ARBA00004442"/>
    </source>
</evidence>
<evidence type="ECO:0000256" key="3">
    <source>
        <dbReference type="ARBA" id="ARBA00022692"/>
    </source>
</evidence>
<gene>
    <name evidence="8" type="ORF">Cspa_c47310</name>
</gene>
<evidence type="ECO:0000256" key="6">
    <source>
        <dbReference type="SAM" id="MobiDB-lite"/>
    </source>
</evidence>
<evidence type="ECO:0000256" key="5">
    <source>
        <dbReference type="ARBA" id="ARBA00023237"/>
    </source>
</evidence>
<dbReference type="GO" id="GO:0015562">
    <property type="term" value="F:efflux transmembrane transporter activity"/>
    <property type="evidence" value="ECO:0007669"/>
    <property type="project" value="InterPro"/>
</dbReference>
<accession>M1MKL5</accession>
<dbReference type="eggNOG" id="COG1538">
    <property type="taxonomic scope" value="Bacteria"/>
</dbReference>
<proteinExistence type="predicted"/>
<dbReference type="GO" id="GO:1990281">
    <property type="term" value="C:efflux pump complex"/>
    <property type="evidence" value="ECO:0007669"/>
    <property type="project" value="TreeGrafter"/>
</dbReference>
<evidence type="ECO:0000256" key="7">
    <source>
        <dbReference type="SAM" id="SignalP"/>
    </source>
</evidence>
<feature type="region of interest" description="Disordered" evidence="6">
    <location>
        <begin position="91"/>
        <end position="116"/>
    </location>
</feature>
<keyword evidence="7" id="KW-0732">Signal</keyword>
<dbReference type="OrthoDB" id="1756421at2"/>
<keyword evidence="2" id="KW-1134">Transmembrane beta strand</keyword>
<keyword evidence="3" id="KW-0812">Transmembrane</keyword>
<protein>
    <submittedName>
        <fullName evidence="8">Outer membrane protein</fullName>
    </submittedName>
</protein>
<keyword evidence="5" id="KW-0998">Cell outer membrane</keyword>
<sequence length="423" mass="47916">MRKNINKLVAFAIGISIMSGSIMPVFAADTTKQDSNTVTSTQTISGKPLFTLDEAIKVAISNSDTLAIDDKKVSYQDKVNDVNERIDDATSVSGDKEDYNKDTRDNSLNQAEQKREFDEDAVIQKTTTAYNNIVTSQMKIDKAAKDLEVRTKQLNDLQLKKNLGIVTEVDLQNSQLNIQNLQYTQKFNENTLKDAIYSFKVLTGKDVTKYSLEQDIQFDKLKIDGDIDEYFDDVIDKDLKYQIEANKIDKEYYNDHDNQVSEQMVRDAKDKTDNAGAPPTSTLGEPIETYMNDYNIYTAKKSAYSNALSARLQYLGKKLTMDTTDISLNMTKKQLKDTLRNLYTNLLKTEDSITYLKSNIELTNKQISNAKLKYDLGMMTKSDYDALVVNSLDLNIQLRTAIDGYNTLKDEIQKPWTLSSGSK</sequence>
<dbReference type="KEGG" id="csr:Cspa_c47310"/>
<feature type="chain" id="PRO_5004016326" evidence="7">
    <location>
        <begin position="28"/>
        <end position="423"/>
    </location>
</feature>
<dbReference type="Proteomes" id="UP000011728">
    <property type="component" value="Chromosome"/>
</dbReference>
<keyword evidence="9" id="KW-1185">Reference proteome</keyword>
<dbReference type="PANTHER" id="PTHR30026:SF20">
    <property type="entry name" value="OUTER MEMBRANE PROTEIN TOLC"/>
    <property type="match status" value="1"/>
</dbReference>
<keyword evidence="4" id="KW-0472">Membrane</keyword>
<dbReference type="Gene3D" id="1.20.1600.10">
    <property type="entry name" value="Outer membrane efflux proteins (OEP)"/>
    <property type="match status" value="2"/>
</dbReference>
<dbReference type="PATRIC" id="fig|931276.5.peg.4768"/>
<dbReference type="EMBL" id="CP004121">
    <property type="protein sequence ID" value="AGF58484.1"/>
    <property type="molecule type" value="Genomic_DNA"/>
</dbReference>
<evidence type="ECO:0000256" key="2">
    <source>
        <dbReference type="ARBA" id="ARBA00022452"/>
    </source>
</evidence>
<evidence type="ECO:0000256" key="4">
    <source>
        <dbReference type="ARBA" id="ARBA00023136"/>
    </source>
</evidence>
<feature type="signal peptide" evidence="7">
    <location>
        <begin position="1"/>
        <end position="27"/>
    </location>
</feature>
<reference evidence="8 9" key="1">
    <citation type="submission" date="2013-02" db="EMBL/GenBank/DDBJ databases">
        <title>Genome sequence of Clostridium saccharoperbutylacetonicum N1-4(HMT).</title>
        <authorList>
            <person name="Poehlein A."/>
            <person name="Daniel R."/>
        </authorList>
    </citation>
    <scope>NUCLEOTIDE SEQUENCE [LARGE SCALE GENOMIC DNA]</scope>
    <source>
        <strain evidence="9">N1-4(HMT)</strain>
    </source>
</reference>
<dbReference type="PANTHER" id="PTHR30026">
    <property type="entry name" value="OUTER MEMBRANE PROTEIN TOLC"/>
    <property type="match status" value="1"/>
</dbReference>
<dbReference type="HOGENOM" id="CLU_610737_0_0_9"/>
<evidence type="ECO:0000313" key="8">
    <source>
        <dbReference type="EMBL" id="AGF58484.1"/>
    </source>
</evidence>
<dbReference type="SUPFAM" id="SSF56954">
    <property type="entry name" value="Outer membrane efflux proteins (OEP)"/>
    <property type="match status" value="2"/>
</dbReference>
<comment type="subcellular location">
    <subcellularLocation>
        <location evidence="1">Cell outer membrane</location>
    </subcellularLocation>
</comment>
<feature type="compositionally biased region" description="Basic and acidic residues" evidence="6">
    <location>
        <begin position="91"/>
        <end position="105"/>
    </location>
</feature>
<dbReference type="InterPro" id="IPR051906">
    <property type="entry name" value="TolC-like"/>
</dbReference>
<dbReference type="AlphaFoldDB" id="M1MKL5"/>
<dbReference type="GO" id="GO:0009279">
    <property type="term" value="C:cell outer membrane"/>
    <property type="evidence" value="ECO:0007669"/>
    <property type="project" value="UniProtKB-SubCell"/>
</dbReference>
<evidence type="ECO:0000313" key="9">
    <source>
        <dbReference type="Proteomes" id="UP000011728"/>
    </source>
</evidence>